<dbReference type="Proteomes" id="UP000824120">
    <property type="component" value="Chromosome 11"/>
</dbReference>
<dbReference type="EMBL" id="JACXVP010000011">
    <property type="protein sequence ID" value="KAG5575371.1"/>
    <property type="molecule type" value="Genomic_DNA"/>
</dbReference>
<sequence length="86" mass="9547">MKFVLSQQLQTESCGNSARMGHSQSKVQIRVKACLTQEVLQKKGRKLVPKCFLCNIIGKTNKHLFYIARSPLSYGTFSSTLQALAG</sequence>
<evidence type="ECO:0000313" key="2">
    <source>
        <dbReference type="Proteomes" id="UP000824120"/>
    </source>
</evidence>
<gene>
    <name evidence="1" type="ORF">H5410_055505</name>
</gene>
<organism evidence="1 2">
    <name type="scientific">Solanum commersonii</name>
    <name type="common">Commerson's wild potato</name>
    <name type="synonym">Commerson's nightshade</name>
    <dbReference type="NCBI Taxonomy" id="4109"/>
    <lineage>
        <taxon>Eukaryota</taxon>
        <taxon>Viridiplantae</taxon>
        <taxon>Streptophyta</taxon>
        <taxon>Embryophyta</taxon>
        <taxon>Tracheophyta</taxon>
        <taxon>Spermatophyta</taxon>
        <taxon>Magnoliopsida</taxon>
        <taxon>eudicotyledons</taxon>
        <taxon>Gunneridae</taxon>
        <taxon>Pentapetalae</taxon>
        <taxon>asterids</taxon>
        <taxon>lamiids</taxon>
        <taxon>Solanales</taxon>
        <taxon>Solanaceae</taxon>
        <taxon>Solanoideae</taxon>
        <taxon>Solaneae</taxon>
        <taxon>Solanum</taxon>
    </lineage>
</organism>
<dbReference type="AlphaFoldDB" id="A0A9J5WHR7"/>
<proteinExistence type="predicted"/>
<comment type="caution">
    <text evidence="1">The sequence shown here is derived from an EMBL/GenBank/DDBJ whole genome shotgun (WGS) entry which is preliminary data.</text>
</comment>
<reference evidence="1 2" key="1">
    <citation type="submission" date="2020-09" db="EMBL/GenBank/DDBJ databases">
        <title>De no assembly of potato wild relative species, Solanum commersonii.</title>
        <authorList>
            <person name="Cho K."/>
        </authorList>
    </citation>
    <scope>NUCLEOTIDE SEQUENCE [LARGE SCALE GENOMIC DNA]</scope>
    <source>
        <strain evidence="1">LZ3.2</strain>
        <tissue evidence="1">Leaf</tissue>
    </source>
</reference>
<protein>
    <submittedName>
        <fullName evidence="1">Uncharacterized protein</fullName>
    </submittedName>
</protein>
<name>A0A9J5WHR7_SOLCO</name>
<keyword evidence="2" id="KW-1185">Reference proteome</keyword>
<accession>A0A9J5WHR7</accession>
<evidence type="ECO:0000313" key="1">
    <source>
        <dbReference type="EMBL" id="KAG5575371.1"/>
    </source>
</evidence>